<evidence type="ECO:0000313" key="2">
    <source>
        <dbReference type="EMBL" id="GFH55795.1"/>
    </source>
</evidence>
<name>A0AAD3D3C6_9STRA</name>
<feature type="region of interest" description="Disordered" evidence="1">
    <location>
        <begin position="160"/>
        <end position="184"/>
    </location>
</feature>
<accession>A0AAD3D3C6</accession>
<gene>
    <name evidence="2" type="ORF">CTEN210_12271</name>
</gene>
<evidence type="ECO:0000256" key="1">
    <source>
        <dbReference type="SAM" id="MobiDB-lite"/>
    </source>
</evidence>
<dbReference type="EMBL" id="BLLK01000051">
    <property type="protein sequence ID" value="GFH55795.1"/>
    <property type="molecule type" value="Genomic_DNA"/>
</dbReference>
<organism evidence="2 3">
    <name type="scientific">Chaetoceros tenuissimus</name>
    <dbReference type="NCBI Taxonomy" id="426638"/>
    <lineage>
        <taxon>Eukaryota</taxon>
        <taxon>Sar</taxon>
        <taxon>Stramenopiles</taxon>
        <taxon>Ochrophyta</taxon>
        <taxon>Bacillariophyta</taxon>
        <taxon>Coscinodiscophyceae</taxon>
        <taxon>Chaetocerotophycidae</taxon>
        <taxon>Chaetocerotales</taxon>
        <taxon>Chaetocerotaceae</taxon>
        <taxon>Chaetoceros</taxon>
    </lineage>
</organism>
<sequence>MLKPRKVNIEQPETKGNLACSRSQFDLLRQEVVKIIQESKGMLKELGALVENNIGGYGQGNSEGPQGGNDQLGALKNIHEKTTVGCTLHHPNGEDALTRHGGGFIEDQIDTILLHSNVAQDTIPLVEDVLQKWHNLLNVSGGDHSLPKCKVGFYPKQFYRQSQPQDNRRQSRGSPTATIQSNSAENMHKALATIGSRKIPQSLVC</sequence>
<comment type="caution">
    <text evidence="2">The sequence shown here is derived from an EMBL/GenBank/DDBJ whole genome shotgun (WGS) entry which is preliminary data.</text>
</comment>
<proteinExistence type="predicted"/>
<evidence type="ECO:0000313" key="3">
    <source>
        <dbReference type="Proteomes" id="UP001054902"/>
    </source>
</evidence>
<dbReference type="AlphaFoldDB" id="A0AAD3D3C6"/>
<reference evidence="2 3" key="1">
    <citation type="journal article" date="2021" name="Sci. Rep.">
        <title>The genome of the diatom Chaetoceros tenuissimus carries an ancient integrated fragment of an extant virus.</title>
        <authorList>
            <person name="Hongo Y."/>
            <person name="Kimura K."/>
            <person name="Takaki Y."/>
            <person name="Yoshida Y."/>
            <person name="Baba S."/>
            <person name="Kobayashi G."/>
            <person name="Nagasaki K."/>
            <person name="Hano T."/>
            <person name="Tomaru Y."/>
        </authorList>
    </citation>
    <scope>NUCLEOTIDE SEQUENCE [LARGE SCALE GENOMIC DNA]</scope>
    <source>
        <strain evidence="2 3">NIES-3715</strain>
    </source>
</reference>
<dbReference type="Proteomes" id="UP001054902">
    <property type="component" value="Unassembled WGS sequence"/>
</dbReference>
<keyword evidence="3" id="KW-1185">Reference proteome</keyword>
<protein>
    <submittedName>
        <fullName evidence="2">Uncharacterized protein</fullName>
    </submittedName>
</protein>
<feature type="compositionally biased region" description="Polar residues" evidence="1">
    <location>
        <begin position="172"/>
        <end position="184"/>
    </location>
</feature>